<comment type="caution">
    <text evidence="2">The sequence shown here is derived from an EMBL/GenBank/DDBJ whole genome shotgun (WGS) entry which is preliminary data.</text>
</comment>
<proteinExistence type="predicted"/>
<keyword evidence="3" id="KW-1185">Reference proteome</keyword>
<dbReference type="AlphaFoldDB" id="A0AAV4WT45"/>
<evidence type="ECO:0000256" key="1">
    <source>
        <dbReference type="SAM" id="MobiDB-lite"/>
    </source>
</evidence>
<name>A0AAV4WT45_CAEEX</name>
<evidence type="ECO:0000313" key="3">
    <source>
        <dbReference type="Proteomes" id="UP001054945"/>
    </source>
</evidence>
<protein>
    <recommendedName>
        <fullName evidence="4">Secreted protein</fullName>
    </recommendedName>
</protein>
<sequence>MHISMASLLVSLVTSPKHTKSAIWKTTELELSENRWTCVWATDLSDQKLGHRRDPPQKSQKQKRDEP</sequence>
<evidence type="ECO:0000313" key="2">
    <source>
        <dbReference type="EMBL" id="GIY85111.1"/>
    </source>
</evidence>
<dbReference type="Proteomes" id="UP001054945">
    <property type="component" value="Unassembled WGS sequence"/>
</dbReference>
<gene>
    <name evidence="2" type="ORF">CEXT_109491</name>
</gene>
<reference evidence="2 3" key="1">
    <citation type="submission" date="2021-06" db="EMBL/GenBank/DDBJ databases">
        <title>Caerostris extrusa draft genome.</title>
        <authorList>
            <person name="Kono N."/>
            <person name="Arakawa K."/>
        </authorList>
    </citation>
    <scope>NUCLEOTIDE SEQUENCE [LARGE SCALE GENOMIC DNA]</scope>
</reference>
<evidence type="ECO:0008006" key="4">
    <source>
        <dbReference type="Google" id="ProtNLM"/>
    </source>
</evidence>
<organism evidence="2 3">
    <name type="scientific">Caerostris extrusa</name>
    <name type="common">Bark spider</name>
    <name type="synonym">Caerostris bankana</name>
    <dbReference type="NCBI Taxonomy" id="172846"/>
    <lineage>
        <taxon>Eukaryota</taxon>
        <taxon>Metazoa</taxon>
        <taxon>Ecdysozoa</taxon>
        <taxon>Arthropoda</taxon>
        <taxon>Chelicerata</taxon>
        <taxon>Arachnida</taxon>
        <taxon>Araneae</taxon>
        <taxon>Araneomorphae</taxon>
        <taxon>Entelegynae</taxon>
        <taxon>Araneoidea</taxon>
        <taxon>Araneidae</taxon>
        <taxon>Caerostris</taxon>
    </lineage>
</organism>
<feature type="region of interest" description="Disordered" evidence="1">
    <location>
        <begin position="47"/>
        <end position="67"/>
    </location>
</feature>
<accession>A0AAV4WT45</accession>
<dbReference type="EMBL" id="BPLR01016615">
    <property type="protein sequence ID" value="GIY85111.1"/>
    <property type="molecule type" value="Genomic_DNA"/>
</dbReference>